<accession>D8SXL3</accession>
<evidence type="ECO:0000313" key="2">
    <source>
        <dbReference type="Proteomes" id="UP000001514"/>
    </source>
</evidence>
<dbReference type="AlphaFoldDB" id="D8SXL3"/>
<dbReference type="HOGENOM" id="CLU_2175421_0_0_1"/>
<evidence type="ECO:0000313" key="1">
    <source>
        <dbReference type="EMBL" id="EFJ10827.1"/>
    </source>
</evidence>
<reference evidence="1 2" key="1">
    <citation type="journal article" date="2011" name="Science">
        <title>The Selaginella genome identifies genetic changes associated with the evolution of vascular plants.</title>
        <authorList>
            <person name="Banks J.A."/>
            <person name="Nishiyama T."/>
            <person name="Hasebe M."/>
            <person name="Bowman J.L."/>
            <person name="Gribskov M."/>
            <person name="dePamphilis C."/>
            <person name="Albert V.A."/>
            <person name="Aono N."/>
            <person name="Aoyama T."/>
            <person name="Ambrose B.A."/>
            <person name="Ashton N.W."/>
            <person name="Axtell M.J."/>
            <person name="Barker E."/>
            <person name="Barker M.S."/>
            <person name="Bennetzen J.L."/>
            <person name="Bonawitz N.D."/>
            <person name="Chapple C."/>
            <person name="Cheng C."/>
            <person name="Correa L.G."/>
            <person name="Dacre M."/>
            <person name="DeBarry J."/>
            <person name="Dreyer I."/>
            <person name="Elias M."/>
            <person name="Engstrom E.M."/>
            <person name="Estelle M."/>
            <person name="Feng L."/>
            <person name="Finet C."/>
            <person name="Floyd S.K."/>
            <person name="Frommer W.B."/>
            <person name="Fujita T."/>
            <person name="Gramzow L."/>
            <person name="Gutensohn M."/>
            <person name="Harholt J."/>
            <person name="Hattori M."/>
            <person name="Heyl A."/>
            <person name="Hirai T."/>
            <person name="Hiwatashi Y."/>
            <person name="Ishikawa M."/>
            <person name="Iwata M."/>
            <person name="Karol K.G."/>
            <person name="Koehler B."/>
            <person name="Kolukisaoglu U."/>
            <person name="Kubo M."/>
            <person name="Kurata T."/>
            <person name="Lalonde S."/>
            <person name="Li K."/>
            <person name="Li Y."/>
            <person name="Litt A."/>
            <person name="Lyons E."/>
            <person name="Manning G."/>
            <person name="Maruyama T."/>
            <person name="Michael T.P."/>
            <person name="Mikami K."/>
            <person name="Miyazaki S."/>
            <person name="Morinaga S."/>
            <person name="Murata T."/>
            <person name="Mueller-Roeber B."/>
            <person name="Nelson D.R."/>
            <person name="Obara M."/>
            <person name="Oguri Y."/>
            <person name="Olmstead R.G."/>
            <person name="Onodera N."/>
            <person name="Petersen B.L."/>
            <person name="Pils B."/>
            <person name="Prigge M."/>
            <person name="Rensing S.A."/>
            <person name="Riano-Pachon D.M."/>
            <person name="Roberts A.W."/>
            <person name="Sato Y."/>
            <person name="Scheller H.V."/>
            <person name="Schulz B."/>
            <person name="Schulz C."/>
            <person name="Shakirov E.V."/>
            <person name="Shibagaki N."/>
            <person name="Shinohara N."/>
            <person name="Shippen D.E."/>
            <person name="Soerensen I."/>
            <person name="Sotooka R."/>
            <person name="Sugimoto N."/>
            <person name="Sugita M."/>
            <person name="Sumikawa N."/>
            <person name="Tanurdzic M."/>
            <person name="Theissen G."/>
            <person name="Ulvskov P."/>
            <person name="Wakazuki S."/>
            <person name="Weng J.K."/>
            <person name="Willats W.W."/>
            <person name="Wipf D."/>
            <person name="Wolf P.G."/>
            <person name="Yang L."/>
            <person name="Zimmer A.D."/>
            <person name="Zhu Q."/>
            <person name="Mitros T."/>
            <person name="Hellsten U."/>
            <person name="Loque D."/>
            <person name="Otillar R."/>
            <person name="Salamov A."/>
            <person name="Schmutz J."/>
            <person name="Shapiro H."/>
            <person name="Lindquist E."/>
            <person name="Lucas S."/>
            <person name="Rokhsar D."/>
            <person name="Grigoriev I.V."/>
        </authorList>
    </citation>
    <scope>NUCLEOTIDE SEQUENCE [LARGE SCALE GENOMIC DNA]</scope>
</reference>
<dbReference type="Proteomes" id="UP000001514">
    <property type="component" value="Unassembled WGS sequence"/>
</dbReference>
<gene>
    <name evidence="1" type="ORF">SELMODRAFT_426819</name>
</gene>
<organism evidence="2">
    <name type="scientific">Selaginella moellendorffii</name>
    <name type="common">Spikemoss</name>
    <dbReference type="NCBI Taxonomy" id="88036"/>
    <lineage>
        <taxon>Eukaryota</taxon>
        <taxon>Viridiplantae</taxon>
        <taxon>Streptophyta</taxon>
        <taxon>Embryophyta</taxon>
        <taxon>Tracheophyta</taxon>
        <taxon>Lycopodiopsida</taxon>
        <taxon>Selaginellales</taxon>
        <taxon>Selaginellaceae</taxon>
        <taxon>Selaginella</taxon>
    </lineage>
</organism>
<dbReference type="EMBL" id="GL377651">
    <property type="protein sequence ID" value="EFJ10827.1"/>
    <property type="molecule type" value="Genomic_DNA"/>
</dbReference>
<dbReference type="Gramene" id="EFJ10827">
    <property type="protein sequence ID" value="EFJ10827"/>
    <property type="gene ID" value="SELMODRAFT_426819"/>
</dbReference>
<protein>
    <submittedName>
        <fullName evidence="1">Uncharacterized protein</fullName>
    </submittedName>
</protein>
<name>D8SXL3_SELML</name>
<dbReference type="InParanoid" id="D8SXL3"/>
<proteinExistence type="predicted"/>
<sequence length="110" mass="12173">MASTPWVLIMVKSRLLSVKHKRADVESIHVICLLPVQLATSAKNLGSLSQQQDGNVPEVFLLDRKSTNSMLGKFRNSVVVTTISERRSSMKVQLVNYNCVSEVAESSDLL</sequence>
<dbReference type="KEGG" id="smo:SELMODRAFT_426819"/>
<keyword evidence="2" id="KW-1185">Reference proteome</keyword>